<keyword evidence="3" id="KW-1185">Reference proteome</keyword>
<evidence type="ECO:0000313" key="3">
    <source>
        <dbReference type="Proteomes" id="UP001476950"/>
    </source>
</evidence>
<proteinExistence type="predicted"/>
<dbReference type="Gene3D" id="3.30.420.10">
    <property type="entry name" value="Ribonuclease H-like superfamily/Ribonuclease H"/>
    <property type="match status" value="1"/>
</dbReference>
<evidence type="ECO:0000256" key="1">
    <source>
        <dbReference type="SAM" id="MobiDB-lite"/>
    </source>
</evidence>
<organism evidence="2 3">
    <name type="scientific">Stenomitos frigidus AS-A4</name>
    <dbReference type="NCBI Taxonomy" id="2933935"/>
    <lineage>
        <taxon>Bacteria</taxon>
        <taxon>Bacillati</taxon>
        <taxon>Cyanobacteriota</taxon>
        <taxon>Cyanophyceae</taxon>
        <taxon>Leptolyngbyales</taxon>
        <taxon>Leptolyngbyaceae</taxon>
        <taxon>Stenomitos</taxon>
    </lineage>
</organism>
<dbReference type="InterPro" id="IPR036397">
    <property type="entry name" value="RNaseH_sf"/>
</dbReference>
<feature type="region of interest" description="Disordered" evidence="1">
    <location>
        <begin position="165"/>
        <end position="184"/>
    </location>
</feature>
<dbReference type="EMBL" id="JAMPLM010000012">
    <property type="protein sequence ID" value="MEP1059737.1"/>
    <property type="molecule type" value="Genomic_DNA"/>
</dbReference>
<comment type="caution">
    <text evidence="2">The sequence shown here is derived from an EMBL/GenBank/DDBJ whole genome shotgun (WGS) entry which is preliminary data.</text>
</comment>
<protein>
    <submittedName>
        <fullName evidence="2">DDE-type integrase/transposase/recombinase</fullName>
    </submittedName>
</protein>
<feature type="region of interest" description="Disordered" evidence="1">
    <location>
        <begin position="721"/>
        <end position="746"/>
    </location>
</feature>
<dbReference type="RefSeq" id="WP_190452217.1">
    <property type="nucleotide sequence ID" value="NZ_JAMPLM010000012.1"/>
</dbReference>
<gene>
    <name evidence="2" type="ORF">NDI38_14945</name>
</gene>
<name>A0ABV0KKF9_9CYAN</name>
<accession>A0ABV0KKF9</accession>
<feature type="compositionally biased region" description="Polar residues" evidence="1">
    <location>
        <begin position="734"/>
        <end position="743"/>
    </location>
</feature>
<evidence type="ECO:0000313" key="2">
    <source>
        <dbReference type="EMBL" id="MEP1059737.1"/>
    </source>
</evidence>
<dbReference type="Proteomes" id="UP001476950">
    <property type="component" value="Unassembled WGS sequence"/>
</dbReference>
<reference evidence="2 3" key="1">
    <citation type="submission" date="2022-04" db="EMBL/GenBank/DDBJ databases">
        <title>Positive selection, recombination, and allopatry shape intraspecific diversity of widespread and dominant cyanobacteria.</title>
        <authorList>
            <person name="Wei J."/>
            <person name="Shu W."/>
            <person name="Hu C."/>
        </authorList>
    </citation>
    <scope>NUCLEOTIDE SEQUENCE [LARGE SCALE GENOMIC DNA]</scope>
    <source>
        <strain evidence="2 3">AS-A4</strain>
    </source>
</reference>
<sequence>MLRPSSNMEFCLFERQVIKWEVGSEHESTKRVLWIDINNVFAFIFDLNVQSGFPEVKEVAEILEAVSRGTAIQIRDPWERLVFDNNFSSRELAVRDKAWNIISPIVEQEPDIYYRDFRGSAIKKIVEAYNIDRTEGKLVEKTVYSYLRRYFQRGKTINALLPDYSNSAGKGKPKGFSDKKRGRPRQFAHDSIIGPGINLSEEDQRNIRLSLLTDYCNLKENSLDRSYDMMLARFYSAESFLDEKGVQKVILQPQSKVPSLDQYKDFYYRKIRKDIQRVIISRKGTKYFEQNARAITGSSRAETVGAGSRFQIDATILGVYAASKFTRIDVIGRPVVYVVIDVSTEMITGLYVGLEGPSWTGAMMALANCAEDKVEFCQRYGINIMPEEWPCHHLPKVILGDRGELVHMPVEEKYIPNLHIAIENAPSGRPDWKGLIEGCFRRIQGHIKPYSSGFVDPDYRQKGQEDYRRKANLDIDQITAQIIRIILFYNNENYLKDYELDQQMLTAGINPIPRELWHWMINKRSGGLRPVKDDLDYVCFCLMPTRTVTLTENGIKLPLNGKALYYRCDRADEEGWLVRARNKALSKSEKKLTASLDLRKTKFIYLHTSDGKEFEKCYVIDPQGLYEGKHFEDTECKFGQEKLKQSRYEGNQRQAKVNLMTELSAIDKAGADMTQAALQANPTSGAQRVADMSTKKAIEKFSRSKDEGFEIDKSVEQATEQVNNQMNKTDEARTTSNPTQLTSYAPDHLDILLRSREENQNGGL</sequence>